<dbReference type="GO" id="GO:0047804">
    <property type="term" value="F:cysteine-S-conjugate beta-lyase activity"/>
    <property type="evidence" value="ECO:0007669"/>
    <property type="project" value="UniProtKB-EC"/>
</dbReference>
<evidence type="ECO:0000259" key="6">
    <source>
        <dbReference type="Pfam" id="PF00155"/>
    </source>
</evidence>
<dbReference type="InterPro" id="IPR027619">
    <property type="entry name" value="C-S_lyase_PatB-like"/>
</dbReference>
<dbReference type="PANTHER" id="PTHR43525">
    <property type="entry name" value="PROTEIN MALY"/>
    <property type="match status" value="1"/>
</dbReference>
<keyword evidence="3" id="KW-0663">Pyridoxal phosphate</keyword>
<dbReference type="RefSeq" id="WP_186441436.1">
    <property type="nucleotide sequence ID" value="NZ_LT828550.1"/>
</dbReference>
<dbReference type="EC" id="4.4.1.13" evidence="2"/>
<accession>A0A1W1H8U7</accession>
<dbReference type="SUPFAM" id="SSF53383">
    <property type="entry name" value="PLP-dependent transferases"/>
    <property type="match status" value="1"/>
</dbReference>
<comment type="cofactor">
    <cofactor evidence="1">
        <name>pyridoxal 5'-phosphate</name>
        <dbReference type="ChEBI" id="CHEBI:597326"/>
    </cofactor>
</comment>
<evidence type="ECO:0000313" key="8">
    <source>
        <dbReference type="Proteomes" id="UP000191931"/>
    </source>
</evidence>
<evidence type="ECO:0000256" key="1">
    <source>
        <dbReference type="ARBA" id="ARBA00001933"/>
    </source>
</evidence>
<dbReference type="Pfam" id="PF00155">
    <property type="entry name" value="Aminotran_1_2"/>
    <property type="match status" value="1"/>
</dbReference>
<dbReference type="Proteomes" id="UP000191931">
    <property type="component" value="Unassembled WGS sequence"/>
</dbReference>
<dbReference type="InterPro" id="IPR015421">
    <property type="entry name" value="PyrdxlP-dep_Trfase_major"/>
</dbReference>
<name>A0A1W1H8U7_9BACT</name>
<dbReference type="InterPro" id="IPR051798">
    <property type="entry name" value="Class-II_PLP-Dep_Aminotrans"/>
</dbReference>
<dbReference type="EMBL" id="FWEV01000070">
    <property type="protein sequence ID" value="SLM28873.1"/>
    <property type="molecule type" value="Genomic_DNA"/>
</dbReference>
<sequence length="401" mass="45038">MKYNFDEIIDRAGSGSEKYDNREKLFGSSDIIPMWVADMDFRAPDFITDALIEKIEQAVYGYSMKGKNFFSSVAGWIKREHGWEIKKEWLSFSPGVVSALSMSILGMTEPGDEIVIQPPVYHPFYFVVEDNNRKLVKNPLVLKEDRYGMDIDHLKSVVSEKTKMLLLSSPHNPGGMVWTEDELRELGNFCVERKIIIISDEIHCDLVSKGHHHTPMASISEEIADITITCMAPSKTFNIAGLAASVVLISNPELMAKYKKTLNAIHVGGGNIFGNAAMIAAYEKGDLWLEEALDYIGANIDYAEHFFREKVSGIKMMRPEASYLLWLDCRELGMEQDELCSFFIKGAGIGLNDGTMFGLEGKGFMRMNVACPRAVLVRALDNLGNALERLRVNKGVVVRWK</sequence>
<comment type="similarity">
    <text evidence="5">Belongs to the class-II pyridoxal-phosphate-dependent aminotransferase family. MalY/PatB cystathionine beta-lyase subfamily.</text>
</comment>
<evidence type="ECO:0000256" key="3">
    <source>
        <dbReference type="ARBA" id="ARBA00022898"/>
    </source>
</evidence>
<dbReference type="PANTHER" id="PTHR43525:SF1">
    <property type="entry name" value="PROTEIN MALY"/>
    <property type="match status" value="1"/>
</dbReference>
<dbReference type="AlphaFoldDB" id="A0A1W1H8U7"/>
<dbReference type="CDD" id="cd00609">
    <property type="entry name" value="AAT_like"/>
    <property type="match status" value="1"/>
</dbReference>
<dbReference type="NCBIfam" id="TIGR04350">
    <property type="entry name" value="C_S_lyase_PatB"/>
    <property type="match status" value="1"/>
</dbReference>
<feature type="domain" description="Aminotransferase class I/classII large" evidence="6">
    <location>
        <begin position="67"/>
        <end position="381"/>
    </location>
</feature>
<reference evidence="7 8" key="1">
    <citation type="submission" date="2017-03" db="EMBL/GenBank/DDBJ databases">
        <authorList>
            <person name="Afonso C.L."/>
            <person name="Miller P.J."/>
            <person name="Scott M.A."/>
            <person name="Spackman E."/>
            <person name="Goraichik I."/>
            <person name="Dimitrov K.M."/>
            <person name="Suarez D.L."/>
            <person name="Swayne D.E."/>
        </authorList>
    </citation>
    <scope>NUCLEOTIDE SEQUENCE [LARGE SCALE GENOMIC DNA]</scope>
    <source>
        <strain evidence="7">PRJEB14757</strain>
    </source>
</reference>
<evidence type="ECO:0000256" key="2">
    <source>
        <dbReference type="ARBA" id="ARBA00012224"/>
    </source>
</evidence>
<dbReference type="InterPro" id="IPR004839">
    <property type="entry name" value="Aminotransferase_I/II_large"/>
</dbReference>
<dbReference type="InterPro" id="IPR015422">
    <property type="entry name" value="PyrdxlP-dep_Trfase_small"/>
</dbReference>
<protein>
    <recommendedName>
        <fullName evidence="2">cysteine-S-conjugate beta-lyase</fullName>
        <ecNumber evidence="2">4.4.1.13</ecNumber>
    </recommendedName>
</protein>
<evidence type="ECO:0000256" key="5">
    <source>
        <dbReference type="ARBA" id="ARBA00037974"/>
    </source>
</evidence>
<keyword evidence="8" id="KW-1185">Reference proteome</keyword>
<dbReference type="Gene3D" id="3.40.640.10">
    <property type="entry name" value="Type I PLP-dependent aspartate aminotransferase-like (Major domain)"/>
    <property type="match status" value="1"/>
</dbReference>
<dbReference type="InterPro" id="IPR015424">
    <property type="entry name" value="PyrdxlP-dep_Trfase"/>
</dbReference>
<dbReference type="Gene3D" id="3.90.1150.10">
    <property type="entry name" value="Aspartate Aminotransferase, domain 1"/>
    <property type="match status" value="1"/>
</dbReference>
<proteinExistence type="inferred from homology"/>
<keyword evidence="4 7" id="KW-0456">Lyase</keyword>
<evidence type="ECO:0000256" key="4">
    <source>
        <dbReference type="ARBA" id="ARBA00023239"/>
    </source>
</evidence>
<gene>
    <name evidence="7" type="primary">patB</name>
    <name evidence="7" type="ORF">MTBBW1_1610035</name>
</gene>
<organism evidence="7 8">
    <name type="scientific">Desulfamplus magnetovallimortis</name>
    <dbReference type="NCBI Taxonomy" id="1246637"/>
    <lineage>
        <taxon>Bacteria</taxon>
        <taxon>Pseudomonadati</taxon>
        <taxon>Thermodesulfobacteriota</taxon>
        <taxon>Desulfobacteria</taxon>
        <taxon>Desulfobacterales</taxon>
        <taxon>Desulfobacteraceae</taxon>
        <taxon>Desulfamplus</taxon>
    </lineage>
</organism>
<dbReference type="GO" id="GO:0030170">
    <property type="term" value="F:pyridoxal phosphate binding"/>
    <property type="evidence" value="ECO:0007669"/>
    <property type="project" value="InterPro"/>
</dbReference>
<dbReference type="STRING" id="1246637.MTBBW1_1610035"/>
<evidence type="ECO:0000313" key="7">
    <source>
        <dbReference type="EMBL" id="SLM28873.1"/>
    </source>
</evidence>